<feature type="compositionally biased region" description="Acidic residues" evidence="1">
    <location>
        <begin position="48"/>
        <end position="64"/>
    </location>
</feature>
<comment type="caution">
    <text evidence="2">The sequence shown here is derived from an EMBL/GenBank/DDBJ whole genome shotgun (WGS) entry which is preliminary data.</text>
</comment>
<feature type="region of interest" description="Disordered" evidence="1">
    <location>
        <begin position="34"/>
        <end position="85"/>
    </location>
</feature>
<name>A0AAE0JKM1_9PEZI</name>
<evidence type="ECO:0000313" key="2">
    <source>
        <dbReference type="EMBL" id="KAK3351364.1"/>
    </source>
</evidence>
<dbReference type="AlphaFoldDB" id="A0AAE0JKM1"/>
<dbReference type="Proteomes" id="UP001278500">
    <property type="component" value="Unassembled WGS sequence"/>
</dbReference>
<sequence length="365" mass="41300">MPYDIFRTEPELVQSQPLRKSVNLASLTTASLELSTIHPASQKRERDEYEEESEASYDADEEDESFLKPESKPEVLTSSPFDTDDEYEGPTFQEYKVVIAAAAATPEPGKVYTDVDEARVLNGIASVKFFNWLGEKDRDLWDWVTDNWGVDRSGRLFKLKEQRCYILYEGEDEGKDDNFVRAFQIAYDEIRAKEQVIDLTTKLLEEILSLHSLPVFDNFKWISFIALCRRVTDKSLGPGFLGNQQLQDLATQCRALYRSADTAIKLVDLHTTALVSAPSESVGGIKTKMEDFPEIGRSLEVLGLNGVQDFLRLEGMVEGRGGDKDKEGIVRFFEERKEGVRRVSEMARRVREVVLSNGGGAVMRV</sequence>
<dbReference type="RefSeq" id="XP_062684659.1">
    <property type="nucleotide sequence ID" value="XM_062829442.1"/>
</dbReference>
<reference evidence="2" key="1">
    <citation type="journal article" date="2023" name="Mol. Phylogenet. Evol.">
        <title>Genome-scale phylogeny and comparative genomics of the fungal order Sordariales.</title>
        <authorList>
            <person name="Hensen N."/>
            <person name="Bonometti L."/>
            <person name="Westerberg I."/>
            <person name="Brannstrom I.O."/>
            <person name="Guillou S."/>
            <person name="Cros-Aarteil S."/>
            <person name="Calhoun S."/>
            <person name="Haridas S."/>
            <person name="Kuo A."/>
            <person name="Mondo S."/>
            <person name="Pangilinan J."/>
            <person name="Riley R."/>
            <person name="LaButti K."/>
            <person name="Andreopoulos B."/>
            <person name="Lipzen A."/>
            <person name="Chen C."/>
            <person name="Yan M."/>
            <person name="Daum C."/>
            <person name="Ng V."/>
            <person name="Clum A."/>
            <person name="Steindorff A."/>
            <person name="Ohm R.A."/>
            <person name="Martin F."/>
            <person name="Silar P."/>
            <person name="Natvig D.O."/>
            <person name="Lalanne C."/>
            <person name="Gautier V."/>
            <person name="Ament-Velasquez S.L."/>
            <person name="Kruys A."/>
            <person name="Hutchinson M.I."/>
            <person name="Powell A.J."/>
            <person name="Barry K."/>
            <person name="Miller A.N."/>
            <person name="Grigoriev I.V."/>
            <person name="Debuchy R."/>
            <person name="Gladieux P."/>
            <person name="Hiltunen Thoren M."/>
            <person name="Johannesson H."/>
        </authorList>
    </citation>
    <scope>NUCLEOTIDE SEQUENCE</scope>
    <source>
        <strain evidence="2">CBS 560.94</strain>
    </source>
</reference>
<proteinExistence type="predicted"/>
<evidence type="ECO:0000313" key="3">
    <source>
        <dbReference type="Proteomes" id="UP001278500"/>
    </source>
</evidence>
<organism evidence="2 3">
    <name type="scientific">Neurospora tetraspora</name>
    <dbReference type="NCBI Taxonomy" id="94610"/>
    <lineage>
        <taxon>Eukaryota</taxon>
        <taxon>Fungi</taxon>
        <taxon>Dikarya</taxon>
        <taxon>Ascomycota</taxon>
        <taxon>Pezizomycotina</taxon>
        <taxon>Sordariomycetes</taxon>
        <taxon>Sordariomycetidae</taxon>
        <taxon>Sordariales</taxon>
        <taxon>Sordariaceae</taxon>
        <taxon>Neurospora</taxon>
    </lineage>
</organism>
<gene>
    <name evidence="2" type="ORF">B0H65DRAFT_546413</name>
</gene>
<evidence type="ECO:0000256" key="1">
    <source>
        <dbReference type="SAM" id="MobiDB-lite"/>
    </source>
</evidence>
<keyword evidence="3" id="KW-1185">Reference proteome</keyword>
<dbReference type="EMBL" id="JAUEPP010000002">
    <property type="protein sequence ID" value="KAK3351364.1"/>
    <property type="molecule type" value="Genomic_DNA"/>
</dbReference>
<protein>
    <submittedName>
        <fullName evidence="2">Uncharacterized protein</fullName>
    </submittedName>
</protein>
<reference evidence="2" key="2">
    <citation type="submission" date="2023-06" db="EMBL/GenBank/DDBJ databases">
        <authorList>
            <consortium name="Lawrence Berkeley National Laboratory"/>
            <person name="Haridas S."/>
            <person name="Hensen N."/>
            <person name="Bonometti L."/>
            <person name="Westerberg I."/>
            <person name="Brannstrom I.O."/>
            <person name="Guillou S."/>
            <person name="Cros-Aarteil S."/>
            <person name="Calhoun S."/>
            <person name="Kuo A."/>
            <person name="Mondo S."/>
            <person name="Pangilinan J."/>
            <person name="Riley R."/>
            <person name="Labutti K."/>
            <person name="Andreopoulos B."/>
            <person name="Lipzen A."/>
            <person name="Chen C."/>
            <person name="Yanf M."/>
            <person name="Daum C."/>
            <person name="Ng V."/>
            <person name="Clum A."/>
            <person name="Steindorff A."/>
            <person name="Ohm R."/>
            <person name="Martin F."/>
            <person name="Silar P."/>
            <person name="Natvig D."/>
            <person name="Lalanne C."/>
            <person name="Gautier V."/>
            <person name="Ament-Velasquez S.L."/>
            <person name="Kruys A."/>
            <person name="Hutchinson M.I."/>
            <person name="Powell A.J."/>
            <person name="Barry K."/>
            <person name="Miller A.N."/>
            <person name="Grigoriev I.V."/>
            <person name="Debuchy R."/>
            <person name="Gladieux P."/>
            <person name="Thoren M.H."/>
            <person name="Johannesson H."/>
        </authorList>
    </citation>
    <scope>NUCLEOTIDE SEQUENCE</scope>
    <source>
        <strain evidence="2">CBS 560.94</strain>
    </source>
</reference>
<dbReference type="GeneID" id="87866596"/>
<accession>A0AAE0JKM1</accession>